<protein>
    <submittedName>
        <fullName evidence="1">Putative structural protein</fullName>
    </submittedName>
</protein>
<sequence>MSIFDTINKNVSKLVGKATGGEATLATPFNPMEALERNLQKSPLRMEARETPLTMTPTDVSQRIARGIEKLKQTSTILGTAKEFAKGAGQSIARSLAAIGTAKEALQRGQDPFKAEFVPTSDLSKRILGTEEAISFENIGREVASIVGKGQTISGNMAIPLGLVFAGLDVLPITSGKAKATYQAIAKTNVIDDIFKLVKPLLKGSDDDIRALAIGLKDVSDPKVVEQLITKVKNTPLKTLQPLTQEARKGLDALKVEARKYKTADEFGVANHIAGTTIGKGMSKEVFVGHATREGIGSINLKGITNESPAKFYDNWSGYLKTLKEGKYDIRYDDFYTQATKGVDLAQEVRKFTEPLAKTTKAIDEQIHYKIRETSQAEIDSVINKLKSGDTIKVYRAGEEGIVAGSRVSPFKNIVEDYTHRGKITSQEVKVSDLLVEKDSGHLIYKAPKDFQPDFYTQATKGVGKVAPKITPRERGFITSVKEAYPSLEKKVAGQYIPRSTDKLAVRAKNLIKTDFKEAERIALQNTDDNAVATAAEIIKQQNELATKAIDEATKLTHYDKAAEIANTIAPKLTEQGRSIQAASILGRMTPEGQLRFAARTIQKYNEGVKEVARIPELTAEQTKMILEKANKMYKMEDGVGKAMVYKELQDDIADLVPSPWYRKVINVWKAGLLTGIKTSGLNVGSTLSHGITEISKDFPAAGVDKVASLFTGERTLAFTTRGYKEGFLQEGFEKGWRYLKTGFDERNIAPKLDWKRVNYGDSKFAKGIQAYEQSIFRALGAEDQPFYYGAKARSLASQAIAQGKNNKLKGQDLKNFVNRLIENPTDEMLKYANLDAEVAVFQNRTTLGEAAKKAQEVGKGLGEIVVPFGRTPAAVATQMINYTPVGIVKEMFKMIGKGKFDQRLFSQAMGRGITGTGIMAIGSYLFTKGLMTLDFPQTEKEQEQWKLEGKKPNSIKIGDKWRSIMVLGPAGLVALIGGHFKRGVDDTGSAWGGLTQATGGAAKSLTEQTFLQGINQAVGVLNEPNRIEGYFNRTIGSVVPTIVSDVARSVDTKERRIESPLESLFSRLPVARQTLAPQVDVLGSEIERGGNFVETMIDPSRPSKIKSSPVIDEMKRLWDLGYRVAPTKLGDKKGYKSLTQEQNTKLWKFTGTLLEHKLENLFADENYQKLSDDDKETIIGNFVEKSRLYSRVGAVLEVTEGLSGQALKEKLSELKEDGLLTKTVFEEYRNIR</sequence>
<dbReference type="EMBL" id="MT144002">
    <property type="protein sequence ID" value="QJA46051.1"/>
    <property type="molecule type" value="Genomic_DNA"/>
</dbReference>
<organism evidence="1">
    <name type="scientific">viral metagenome</name>
    <dbReference type="NCBI Taxonomy" id="1070528"/>
    <lineage>
        <taxon>unclassified sequences</taxon>
        <taxon>metagenomes</taxon>
        <taxon>organismal metagenomes</taxon>
    </lineage>
</organism>
<reference evidence="1" key="1">
    <citation type="submission" date="2020-03" db="EMBL/GenBank/DDBJ databases">
        <title>The deep terrestrial virosphere.</title>
        <authorList>
            <person name="Holmfeldt K."/>
            <person name="Nilsson E."/>
            <person name="Simone D."/>
            <person name="Lopez-Fernandez M."/>
            <person name="Wu X."/>
            <person name="de Brujin I."/>
            <person name="Lundin D."/>
            <person name="Andersson A."/>
            <person name="Bertilsson S."/>
            <person name="Dopson M."/>
        </authorList>
    </citation>
    <scope>NUCLEOTIDE SEQUENCE</scope>
    <source>
        <strain evidence="1">TM448A00312</strain>
        <strain evidence="2">TM448B01090</strain>
    </source>
</reference>
<name>A0A6H1ZF52_9ZZZZ</name>
<evidence type="ECO:0000313" key="1">
    <source>
        <dbReference type="EMBL" id="QJA46051.1"/>
    </source>
</evidence>
<proteinExistence type="predicted"/>
<dbReference type="EMBL" id="MT144702">
    <property type="protein sequence ID" value="QJH97797.1"/>
    <property type="molecule type" value="Genomic_DNA"/>
</dbReference>
<accession>A0A6H1ZF52</accession>
<gene>
    <name evidence="1" type="ORF">TM448A00312_0009</name>
    <name evidence="2" type="ORF">TM448B01090_0008</name>
</gene>
<evidence type="ECO:0000313" key="2">
    <source>
        <dbReference type="EMBL" id="QJH97797.1"/>
    </source>
</evidence>
<dbReference type="AlphaFoldDB" id="A0A6H1ZF52"/>